<dbReference type="Pfam" id="PF05685">
    <property type="entry name" value="Uma2"/>
    <property type="match status" value="1"/>
</dbReference>
<protein>
    <submittedName>
        <fullName evidence="2">Uma2 family endonuclease</fullName>
    </submittedName>
</protein>
<dbReference type="InterPro" id="IPR011335">
    <property type="entry name" value="Restrct_endonuc-II-like"/>
</dbReference>
<dbReference type="Gene3D" id="3.90.1570.10">
    <property type="entry name" value="tt1808, chain A"/>
    <property type="match status" value="1"/>
</dbReference>
<dbReference type="Proteomes" id="UP000460287">
    <property type="component" value="Unassembled WGS sequence"/>
</dbReference>
<keyword evidence="2" id="KW-0378">Hydrolase</keyword>
<sequence length="182" mass="21114">MHAREYTYSEKEFEDIQSNYNGKAEYCNGHVVLSSSTSIKHNEIITNLSFNLTSYLKGSKCKAYTESIEVIFRKDNEVYKFKPDVFVECEDASREGQSFTSAPKIVFEVISKSTASHDYITKLDIYQRFGVQEYNIVEQDGHIVQYTLTDGQYRISNTFKDNDTYVSTFFEGLKIKLEDIFE</sequence>
<evidence type="ECO:0000259" key="1">
    <source>
        <dbReference type="Pfam" id="PF05685"/>
    </source>
</evidence>
<gene>
    <name evidence="2" type="ORF">FYJ33_13290</name>
</gene>
<evidence type="ECO:0000313" key="3">
    <source>
        <dbReference type="Proteomes" id="UP000460287"/>
    </source>
</evidence>
<accession>A0A7X2T271</accession>
<proteinExistence type="predicted"/>
<keyword evidence="2" id="KW-0540">Nuclease</keyword>
<dbReference type="AlphaFoldDB" id="A0A7X2T271"/>
<name>A0A7X2T271_9CLOT</name>
<comment type="caution">
    <text evidence="2">The sequence shown here is derived from an EMBL/GenBank/DDBJ whole genome shotgun (WGS) entry which is preliminary data.</text>
</comment>
<dbReference type="CDD" id="cd06260">
    <property type="entry name" value="DUF820-like"/>
    <property type="match status" value="1"/>
</dbReference>
<keyword evidence="2" id="KW-0255">Endonuclease</keyword>
<organism evidence="2 3">
    <name type="scientific">Inconstantimicrobium porci</name>
    <dbReference type="NCBI Taxonomy" id="2652291"/>
    <lineage>
        <taxon>Bacteria</taxon>
        <taxon>Bacillati</taxon>
        <taxon>Bacillota</taxon>
        <taxon>Clostridia</taxon>
        <taxon>Eubacteriales</taxon>
        <taxon>Clostridiaceae</taxon>
        <taxon>Inconstantimicrobium</taxon>
    </lineage>
</organism>
<feature type="domain" description="Putative restriction endonuclease" evidence="1">
    <location>
        <begin position="12"/>
        <end position="177"/>
    </location>
</feature>
<keyword evidence="3" id="KW-1185">Reference proteome</keyword>
<dbReference type="EMBL" id="VULX01000028">
    <property type="protein sequence ID" value="MSR92339.1"/>
    <property type="molecule type" value="Genomic_DNA"/>
</dbReference>
<dbReference type="InterPro" id="IPR012296">
    <property type="entry name" value="Nuclease_put_TT1808"/>
</dbReference>
<reference evidence="2 3" key="1">
    <citation type="submission" date="2019-08" db="EMBL/GenBank/DDBJ databases">
        <title>In-depth cultivation of the pig gut microbiome towards novel bacterial diversity and tailored functional studies.</title>
        <authorList>
            <person name="Wylensek D."/>
            <person name="Hitch T.C.A."/>
            <person name="Clavel T."/>
        </authorList>
    </citation>
    <scope>NUCLEOTIDE SEQUENCE [LARGE SCALE GENOMIC DNA]</scope>
    <source>
        <strain evidence="2 3">WCA-383-APC-5B</strain>
    </source>
</reference>
<dbReference type="RefSeq" id="WP_154532236.1">
    <property type="nucleotide sequence ID" value="NZ_JAXFSD010000028.1"/>
</dbReference>
<dbReference type="SUPFAM" id="SSF52980">
    <property type="entry name" value="Restriction endonuclease-like"/>
    <property type="match status" value="1"/>
</dbReference>
<dbReference type="InterPro" id="IPR008538">
    <property type="entry name" value="Uma2"/>
</dbReference>
<dbReference type="PANTHER" id="PTHR36558:SF1">
    <property type="entry name" value="RESTRICTION ENDONUCLEASE DOMAIN-CONTAINING PROTEIN-RELATED"/>
    <property type="match status" value="1"/>
</dbReference>
<dbReference type="PANTHER" id="PTHR36558">
    <property type="entry name" value="GLR1098 PROTEIN"/>
    <property type="match status" value="1"/>
</dbReference>
<dbReference type="GO" id="GO:0004519">
    <property type="term" value="F:endonuclease activity"/>
    <property type="evidence" value="ECO:0007669"/>
    <property type="project" value="UniProtKB-KW"/>
</dbReference>
<evidence type="ECO:0000313" key="2">
    <source>
        <dbReference type="EMBL" id="MSR92339.1"/>
    </source>
</evidence>